<name>A0AAE1R5K4_9SOLA</name>
<dbReference type="PANTHER" id="PTHR12001">
    <property type="entry name" value="GERANYLGERANYL PYROPHOSPHATE SYNTHASE"/>
    <property type="match status" value="1"/>
</dbReference>
<accession>A0AAE1R5K4</accession>
<sequence>MIHVASLLHDDVLDDADTRRGIGSLNFVMGNKIAVLTGDFLLSRACVALASLKNTEVVSLMETAVKHLVSRETMQITTSSDERCSMEHYMQKTYYKTGSLLSNSCKSIALLAGHTAEVSILAFDYGKNLGLAFQLIDDVLDFTGTSATLGKGSLSDIRHALDYLGKSRGIQRTRELARKHASLASAAIDSLPETDDEEVQRSRRALVELTYRVITRTK</sequence>
<comment type="cofactor">
    <cofactor evidence="1">
        <name>Mg(2+)</name>
        <dbReference type="ChEBI" id="CHEBI:18420"/>
    </cofactor>
</comment>
<evidence type="ECO:0000256" key="6">
    <source>
        <dbReference type="ARBA" id="ARBA00023229"/>
    </source>
</evidence>
<dbReference type="Gene3D" id="1.10.600.10">
    <property type="entry name" value="Farnesyl Diphosphate Synthase"/>
    <property type="match status" value="1"/>
</dbReference>
<keyword evidence="3" id="KW-0808">Transferase</keyword>
<evidence type="ECO:0000256" key="4">
    <source>
        <dbReference type="ARBA" id="ARBA00022723"/>
    </source>
</evidence>
<reference evidence="7" key="1">
    <citation type="submission" date="2023-12" db="EMBL/GenBank/DDBJ databases">
        <title>Genome assembly of Anisodus tanguticus.</title>
        <authorList>
            <person name="Wang Y.-J."/>
        </authorList>
    </citation>
    <scope>NUCLEOTIDE SEQUENCE</scope>
    <source>
        <strain evidence="7">KB-2021</strain>
        <tissue evidence="7">Leaf</tissue>
    </source>
</reference>
<organism evidence="7 8">
    <name type="scientific">Anisodus tanguticus</name>
    <dbReference type="NCBI Taxonomy" id="243964"/>
    <lineage>
        <taxon>Eukaryota</taxon>
        <taxon>Viridiplantae</taxon>
        <taxon>Streptophyta</taxon>
        <taxon>Embryophyta</taxon>
        <taxon>Tracheophyta</taxon>
        <taxon>Spermatophyta</taxon>
        <taxon>Magnoliopsida</taxon>
        <taxon>eudicotyledons</taxon>
        <taxon>Gunneridae</taxon>
        <taxon>Pentapetalae</taxon>
        <taxon>asterids</taxon>
        <taxon>lamiids</taxon>
        <taxon>Solanales</taxon>
        <taxon>Solanaceae</taxon>
        <taxon>Solanoideae</taxon>
        <taxon>Hyoscyameae</taxon>
        <taxon>Anisodus</taxon>
    </lineage>
</organism>
<evidence type="ECO:0000256" key="5">
    <source>
        <dbReference type="ARBA" id="ARBA00022842"/>
    </source>
</evidence>
<dbReference type="GO" id="GO:1990234">
    <property type="term" value="C:transferase complex"/>
    <property type="evidence" value="ECO:0007669"/>
    <property type="project" value="TreeGrafter"/>
</dbReference>
<comment type="similarity">
    <text evidence="2">Belongs to the FPP/GGPP synthase family.</text>
</comment>
<dbReference type="Pfam" id="PF00348">
    <property type="entry name" value="polyprenyl_synt"/>
    <property type="match status" value="1"/>
</dbReference>
<comment type="caution">
    <text evidence="7">The sequence shown here is derived from an EMBL/GenBank/DDBJ whole genome shotgun (WGS) entry which is preliminary data.</text>
</comment>
<dbReference type="GO" id="GO:0046872">
    <property type="term" value="F:metal ion binding"/>
    <property type="evidence" value="ECO:0007669"/>
    <property type="project" value="UniProtKB-KW"/>
</dbReference>
<dbReference type="InterPro" id="IPR033749">
    <property type="entry name" value="Polyprenyl_synt_CS"/>
</dbReference>
<dbReference type="PROSITE" id="PS00723">
    <property type="entry name" value="POLYPRENYL_SYNTHASE_1"/>
    <property type="match status" value="1"/>
</dbReference>
<dbReference type="InterPro" id="IPR000092">
    <property type="entry name" value="Polyprenyl_synt"/>
</dbReference>
<keyword evidence="8" id="KW-1185">Reference proteome</keyword>
<dbReference type="PROSITE" id="PS00444">
    <property type="entry name" value="POLYPRENYL_SYNTHASE_2"/>
    <property type="match status" value="1"/>
</dbReference>
<dbReference type="Proteomes" id="UP001291623">
    <property type="component" value="Unassembled WGS sequence"/>
</dbReference>
<dbReference type="GO" id="GO:0006744">
    <property type="term" value="P:ubiquinone biosynthetic process"/>
    <property type="evidence" value="ECO:0007669"/>
    <property type="project" value="TreeGrafter"/>
</dbReference>
<evidence type="ECO:0000313" key="7">
    <source>
        <dbReference type="EMBL" id="KAK4345243.1"/>
    </source>
</evidence>
<dbReference type="EMBL" id="JAVYJV010000019">
    <property type="protein sequence ID" value="KAK4345243.1"/>
    <property type="molecule type" value="Genomic_DNA"/>
</dbReference>
<protein>
    <submittedName>
        <fullName evidence="7">Uncharacterized protein</fullName>
    </submittedName>
</protein>
<keyword evidence="6" id="KW-0414">Isoprene biosynthesis</keyword>
<dbReference type="AlphaFoldDB" id="A0AAE1R5K4"/>
<dbReference type="PANTHER" id="PTHR12001:SF69">
    <property type="entry name" value="ALL TRANS-POLYPRENYL-DIPHOSPHATE SYNTHASE PDSS1"/>
    <property type="match status" value="1"/>
</dbReference>
<gene>
    <name evidence="7" type="ORF">RND71_035419</name>
</gene>
<proteinExistence type="inferred from homology"/>
<evidence type="ECO:0000256" key="2">
    <source>
        <dbReference type="ARBA" id="ARBA00006706"/>
    </source>
</evidence>
<evidence type="ECO:0000313" key="8">
    <source>
        <dbReference type="Proteomes" id="UP001291623"/>
    </source>
</evidence>
<dbReference type="GO" id="GO:0004659">
    <property type="term" value="F:prenyltransferase activity"/>
    <property type="evidence" value="ECO:0007669"/>
    <property type="project" value="InterPro"/>
</dbReference>
<keyword evidence="4" id="KW-0479">Metal-binding</keyword>
<dbReference type="GO" id="GO:0008299">
    <property type="term" value="P:isoprenoid biosynthetic process"/>
    <property type="evidence" value="ECO:0007669"/>
    <property type="project" value="UniProtKB-KW"/>
</dbReference>
<dbReference type="SUPFAM" id="SSF48576">
    <property type="entry name" value="Terpenoid synthases"/>
    <property type="match status" value="1"/>
</dbReference>
<evidence type="ECO:0000256" key="3">
    <source>
        <dbReference type="ARBA" id="ARBA00022679"/>
    </source>
</evidence>
<evidence type="ECO:0000256" key="1">
    <source>
        <dbReference type="ARBA" id="ARBA00001946"/>
    </source>
</evidence>
<keyword evidence="5" id="KW-0460">Magnesium</keyword>
<dbReference type="CDD" id="cd00685">
    <property type="entry name" value="Trans_IPPS_HT"/>
    <property type="match status" value="1"/>
</dbReference>
<dbReference type="InterPro" id="IPR008949">
    <property type="entry name" value="Isoprenoid_synthase_dom_sf"/>
</dbReference>